<dbReference type="AlphaFoldDB" id="A0A267F314"/>
<evidence type="ECO:0000256" key="1">
    <source>
        <dbReference type="SAM" id="MobiDB-lite"/>
    </source>
</evidence>
<feature type="signal peptide" evidence="2">
    <location>
        <begin position="1"/>
        <end position="43"/>
    </location>
</feature>
<name>A0A267F314_9PLAT</name>
<feature type="chain" id="PRO_5012831341" evidence="2">
    <location>
        <begin position="44"/>
        <end position="93"/>
    </location>
</feature>
<gene>
    <name evidence="3" type="ORF">BOX15_Mlig017210g1</name>
</gene>
<evidence type="ECO:0000256" key="2">
    <source>
        <dbReference type="SAM" id="SignalP"/>
    </source>
</evidence>
<sequence>ADRQSTLHSPQTRPEQVESQNMKWQFFLTFLFCLSIAAVQISASEQLDDDESDNYLVESDQADELSDLPAPENVEESNWDEQAAPQAKARIGK</sequence>
<feature type="non-terminal residue" evidence="3">
    <location>
        <position position="1"/>
    </location>
</feature>
<accession>A0A267F314</accession>
<keyword evidence="4" id="KW-1185">Reference proteome</keyword>
<dbReference type="EMBL" id="NIVC01001417">
    <property type="protein sequence ID" value="PAA68148.1"/>
    <property type="molecule type" value="Genomic_DNA"/>
</dbReference>
<evidence type="ECO:0000313" key="4">
    <source>
        <dbReference type="Proteomes" id="UP000215902"/>
    </source>
</evidence>
<proteinExistence type="predicted"/>
<organism evidence="3 4">
    <name type="scientific">Macrostomum lignano</name>
    <dbReference type="NCBI Taxonomy" id="282301"/>
    <lineage>
        <taxon>Eukaryota</taxon>
        <taxon>Metazoa</taxon>
        <taxon>Spiralia</taxon>
        <taxon>Lophotrochozoa</taxon>
        <taxon>Platyhelminthes</taxon>
        <taxon>Rhabditophora</taxon>
        <taxon>Macrostomorpha</taxon>
        <taxon>Macrostomida</taxon>
        <taxon>Macrostomidae</taxon>
        <taxon>Macrostomum</taxon>
    </lineage>
</organism>
<comment type="caution">
    <text evidence="3">The sequence shown here is derived from an EMBL/GenBank/DDBJ whole genome shotgun (WGS) entry which is preliminary data.</text>
</comment>
<feature type="region of interest" description="Disordered" evidence="1">
    <location>
        <begin position="62"/>
        <end position="93"/>
    </location>
</feature>
<evidence type="ECO:0000313" key="3">
    <source>
        <dbReference type="EMBL" id="PAA68148.1"/>
    </source>
</evidence>
<reference evidence="3 4" key="1">
    <citation type="submission" date="2017-06" db="EMBL/GenBank/DDBJ databases">
        <title>A platform for efficient transgenesis in Macrostomum lignano, a flatworm model organism for stem cell research.</title>
        <authorList>
            <person name="Berezikov E."/>
        </authorList>
    </citation>
    <scope>NUCLEOTIDE SEQUENCE [LARGE SCALE GENOMIC DNA]</scope>
    <source>
        <strain evidence="3">DV1</strain>
        <tissue evidence="3">Whole organism</tissue>
    </source>
</reference>
<dbReference type="Proteomes" id="UP000215902">
    <property type="component" value="Unassembled WGS sequence"/>
</dbReference>
<keyword evidence="2" id="KW-0732">Signal</keyword>
<protein>
    <submittedName>
        <fullName evidence="3">Uncharacterized protein</fullName>
    </submittedName>
</protein>